<sequence length="133" mass="13642">MRRFRITVNGKVFEVEAEELDATEPQAPASAPKVADRPAPPPEPKAAPSPVAPRVEAASGKAGGTLVEAPLPGMVLDVKVAAGQSVEEGQVLVILEAMKMENEIIAPRAGAVTQVAVEKGSSVAVGDLLVVLS</sequence>
<dbReference type="PROSITE" id="PS50968">
    <property type="entry name" value="BIOTINYL_LIPOYL"/>
    <property type="match status" value="1"/>
</dbReference>
<feature type="region of interest" description="Disordered" evidence="2">
    <location>
        <begin position="17"/>
        <end position="59"/>
    </location>
</feature>
<dbReference type="AlphaFoldDB" id="A0A7Y0L462"/>
<dbReference type="InterPro" id="IPR000089">
    <property type="entry name" value="Biotin_lipoyl"/>
</dbReference>
<protein>
    <submittedName>
        <fullName evidence="4">Biotin/lipoyl-binding protein</fullName>
    </submittedName>
</protein>
<keyword evidence="1" id="KW-0092">Biotin</keyword>
<feature type="compositionally biased region" description="Pro residues" evidence="2">
    <location>
        <begin position="38"/>
        <end position="51"/>
    </location>
</feature>
<dbReference type="SUPFAM" id="SSF51230">
    <property type="entry name" value="Single hybrid motif"/>
    <property type="match status" value="1"/>
</dbReference>
<evidence type="ECO:0000256" key="1">
    <source>
        <dbReference type="ARBA" id="ARBA00023267"/>
    </source>
</evidence>
<accession>A0A7Y0L462</accession>
<reference evidence="4 5" key="1">
    <citation type="submission" date="2020-04" db="EMBL/GenBank/DDBJ databases">
        <authorList>
            <person name="Zhang R."/>
            <person name="Schippers A."/>
        </authorList>
    </citation>
    <scope>NUCLEOTIDE SEQUENCE [LARGE SCALE GENOMIC DNA]</scope>
    <source>
        <strain evidence="4 5">DSM 109850</strain>
    </source>
</reference>
<dbReference type="InterPro" id="IPR001882">
    <property type="entry name" value="Biotin_BS"/>
</dbReference>
<dbReference type="PANTHER" id="PTHR45266:SF3">
    <property type="entry name" value="OXALOACETATE DECARBOXYLASE ALPHA CHAIN"/>
    <property type="match status" value="1"/>
</dbReference>
<evidence type="ECO:0000313" key="4">
    <source>
        <dbReference type="EMBL" id="NMP22346.1"/>
    </source>
</evidence>
<dbReference type="Proteomes" id="UP000533476">
    <property type="component" value="Unassembled WGS sequence"/>
</dbReference>
<dbReference type="PANTHER" id="PTHR45266">
    <property type="entry name" value="OXALOACETATE DECARBOXYLASE ALPHA CHAIN"/>
    <property type="match status" value="1"/>
</dbReference>
<name>A0A7Y0L462_9FIRM</name>
<dbReference type="PROSITE" id="PS00188">
    <property type="entry name" value="BIOTIN"/>
    <property type="match status" value="1"/>
</dbReference>
<dbReference type="Gene3D" id="2.40.50.100">
    <property type="match status" value="1"/>
</dbReference>
<dbReference type="Pfam" id="PF00364">
    <property type="entry name" value="Biotin_lipoyl"/>
    <property type="match status" value="1"/>
</dbReference>
<dbReference type="InterPro" id="IPR011053">
    <property type="entry name" value="Single_hybrid_motif"/>
</dbReference>
<comment type="caution">
    <text evidence="4">The sequence shown here is derived from an EMBL/GenBank/DDBJ whole genome shotgun (WGS) entry which is preliminary data.</text>
</comment>
<organism evidence="4 5">
    <name type="scientific">Sulfobacillus harzensis</name>
    <dbReference type="NCBI Taxonomy" id="2729629"/>
    <lineage>
        <taxon>Bacteria</taxon>
        <taxon>Bacillati</taxon>
        <taxon>Bacillota</taxon>
        <taxon>Clostridia</taxon>
        <taxon>Eubacteriales</taxon>
        <taxon>Clostridiales Family XVII. Incertae Sedis</taxon>
        <taxon>Sulfobacillus</taxon>
    </lineage>
</organism>
<feature type="domain" description="Lipoyl-binding" evidence="3">
    <location>
        <begin position="59"/>
        <end position="133"/>
    </location>
</feature>
<dbReference type="InterPro" id="IPR050709">
    <property type="entry name" value="Biotin_Carboxyl_Carrier/Decarb"/>
</dbReference>
<dbReference type="RefSeq" id="WP_169098571.1">
    <property type="nucleotide sequence ID" value="NZ_JABBVZ010000021.1"/>
</dbReference>
<dbReference type="FunFam" id="2.40.50.100:FF:000003">
    <property type="entry name" value="Acetyl-CoA carboxylase biotin carboxyl carrier protein"/>
    <property type="match status" value="1"/>
</dbReference>
<evidence type="ECO:0000313" key="5">
    <source>
        <dbReference type="Proteomes" id="UP000533476"/>
    </source>
</evidence>
<proteinExistence type="predicted"/>
<evidence type="ECO:0000259" key="3">
    <source>
        <dbReference type="PROSITE" id="PS50968"/>
    </source>
</evidence>
<dbReference type="CDD" id="cd06850">
    <property type="entry name" value="biotinyl_domain"/>
    <property type="match status" value="1"/>
</dbReference>
<keyword evidence="5" id="KW-1185">Reference proteome</keyword>
<gene>
    <name evidence="4" type="ORF">HIJ39_08265</name>
</gene>
<evidence type="ECO:0000256" key="2">
    <source>
        <dbReference type="SAM" id="MobiDB-lite"/>
    </source>
</evidence>
<dbReference type="EMBL" id="JABBVZ010000021">
    <property type="protein sequence ID" value="NMP22346.1"/>
    <property type="molecule type" value="Genomic_DNA"/>
</dbReference>